<organism evidence="2 3">
    <name type="scientific">Purpureocillium lilacinum</name>
    <name type="common">Paecilomyces lilacinus</name>
    <dbReference type="NCBI Taxonomy" id="33203"/>
    <lineage>
        <taxon>Eukaryota</taxon>
        <taxon>Fungi</taxon>
        <taxon>Dikarya</taxon>
        <taxon>Ascomycota</taxon>
        <taxon>Pezizomycotina</taxon>
        <taxon>Sordariomycetes</taxon>
        <taxon>Hypocreomycetidae</taxon>
        <taxon>Hypocreales</taxon>
        <taxon>Ophiocordycipitaceae</taxon>
        <taxon>Purpureocillium</taxon>
    </lineage>
</organism>
<gene>
    <name evidence="2" type="ORF">PCL_12708</name>
</gene>
<evidence type="ECO:0000313" key="3">
    <source>
        <dbReference type="Proteomes" id="UP000245956"/>
    </source>
</evidence>
<accession>A0A2U3E756</accession>
<dbReference type="EMBL" id="LCWV01000009">
    <property type="protein sequence ID" value="PWI70309.1"/>
    <property type="molecule type" value="Genomic_DNA"/>
</dbReference>
<evidence type="ECO:0000313" key="2">
    <source>
        <dbReference type="EMBL" id="PWI70309.1"/>
    </source>
</evidence>
<comment type="caution">
    <text evidence="2">The sequence shown here is derived from an EMBL/GenBank/DDBJ whole genome shotgun (WGS) entry which is preliminary data.</text>
</comment>
<dbReference type="Proteomes" id="UP000245956">
    <property type="component" value="Unassembled WGS sequence"/>
</dbReference>
<proteinExistence type="predicted"/>
<feature type="region of interest" description="Disordered" evidence="1">
    <location>
        <begin position="267"/>
        <end position="287"/>
    </location>
</feature>
<protein>
    <submittedName>
        <fullName evidence="2">Uncharacterized protein</fullName>
    </submittedName>
</protein>
<evidence type="ECO:0000256" key="1">
    <source>
        <dbReference type="SAM" id="MobiDB-lite"/>
    </source>
</evidence>
<name>A0A2U3E756_PURLI</name>
<sequence>MGGRVPTARPPNYPIAGAEGGASLFRATRSFWAVPRGPGPGKELAGQSRRALALRRLYDDSFGEVVWCCVGRRAARPVTQHAAPSLRPGFRRFYGLWRALGRCERMQSQWLPKLGHVANCQPGSHVVIVKTKEGALQGDVTLWRTLHEYFYFCRPAAIACDFAFRNRRDGQPRRHPTALLPVAPPELRSPTQLCAPETARGHRLAAAKLIAQPSFWCAAGPPAYRRPSTGLACVALCCVATARAVSSNPHHLTTPHLIVTTAAAARPTSSSSPCPELRLPSRPTHPRHPTTAFPFPAPAHAPIVASLGSSCDPIFRAARPPACRRRLADLAWAAEDVRHSTWPPPQAASRAHLDSVADSPSPALTRGWAGASDHGSKRR</sequence>
<reference evidence="2 3" key="1">
    <citation type="journal article" date="2016" name="Front. Microbiol.">
        <title>Genome and transcriptome sequences reveal the specific parasitism of the nematophagous Purpureocillium lilacinum 36-1.</title>
        <authorList>
            <person name="Xie J."/>
            <person name="Li S."/>
            <person name="Mo C."/>
            <person name="Xiao X."/>
            <person name="Peng D."/>
            <person name="Wang G."/>
            <person name="Xiao Y."/>
        </authorList>
    </citation>
    <scope>NUCLEOTIDE SEQUENCE [LARGE SCALE GENOMIC DNA]</scope>
    <source>
        <strain evidence="2 3">36-1</strain>
    </source>
</reference>
<feature type="region of interest" description="Disordered" evidence="1">
    <location>
        <begin position="340"/>
        <end position="379"/>
    </location>
</feature>
<dbReference type="AlphaFoldDB" id="A0A2U3E756"/>